<dbReference type="Gene3D" id="1.25.40.20">
    <property type="entry name" value="Ankyrin repeat-containing domain"/>
    <property type="match status" value="2"/>
</dbReference>
<comment type="caution">
    <text evidence="7">The sequence shown here is derived from an EMBL/GenBank/DDBJ whole genome shotgun (WGS) entry which is preliminary data.</text>
</comment>
<dbReference type="Proteomes" id="UP000481153">
    <property type="component" value="Unassembled WGS sequence"/>
</dbReference>
<evidence type="ECO:0000256" key="5">
    <source>
        <dbReference type="SAM" id="MobiDB-lite"/>
    </source>
</evidence>
<evidence type="ECO:0000259" key="6">
    <source>
        <dbReference type="PROSITE" id="PS50192"/>
    </source>
</evidence>
<keyword evidence="2 3" id="KW-0040">ANK repeat</keyword>
<dbReference type="VEuPathDB" id="FungiDB:AeMF1_015433"/>
<proteinExistence type="predicted"/>
<feature type="repeat" description="ANK" evidence="3">
    <location>
        <begin position="205"/>
        <end position="237"/>
    </location>
</feature>
<dbReference type="InterPro" id="IPR002110">
    <property type="entry name" value="Ankyrin_rpt"/>
</dbReference>
<feature type="compositionally biased region" description="Acidic residues" evidence="5">
    <location>
        <begin position="1"/>
        <end position="14"/>
    </location>
</feature>
<feature type="repeat" description="ANK" evidence="3">
    <location>
        <begin position="138"/>
        <end position="170"/>
    </location>
</feature>
<feature type="repeat" description="ANK" evidence="3">
    <location>
        <begin position="238"/>
        <end position="262"/>
    </location>
</feature>
<dbReference type="InterPro" id="IPR000727">
    <property type="entry name" value="T_SNARE_dom"/>
</dbReference>
<keyword evidence="4" id="KW-0175">Coiled coil</keyword>
<evidence type="ECO:0000256" key="1">
    <source>
        <dbReference type="ARBA" id="ARBA00022737"/>
    </source>
</evidence>
<dbReference type="SUPFAM" id="SSF48403">
    <property type="entry name" value="Ankyrin repeat"/>
    <property type="match status" value="1"/>
</dbReference>
<evidence type="ECO:0000256" key="3">
    <source>
        <dbReference type="PROSITE-ProRule" id="PRU00023"/>
    </source>
</evidence>
<dbReference type="PROSITE" id="PS50192">
    <property type="entry name" value="T_SNARE"/>
    <property type="match status" value="1"/>
</dbReference>
<dbReference type="PROSITE" id="PS50088">
    <property type="entry name" value="ANK_REPEAT"/>
    <property type="match status" value="4"/>
</dbReference>
<evidence type="ECO:0000313" key="7">
    <source>
        <dbReference type="EMBL" id="KAF0721861.1"/>
    </source>
</evidence>
<dbReference type="EMBL" id="VJMJ01000361">
    <property type="protein sequence ID" value="KAF0721861.1"/>
    <property type="molecule type" value="Genomic_DNA"/>
</dbReference>
<keyword evidence="1" id="KW-0677">Repeat</keyword>
<dbReference type="AlphaFoldDB" id="A0A6G0W480"/>
<organism evidence="7 8">
    <name type="scientific">Aphanomyces euteiches</name>
    <dbReference type="NCBI Taxonomy" id="100861"/>
    <lineage>
        <taxon>Eukaryota</taxon>
        <taxon>Sar</taxon>
        <taxon>Stramenopiles</taxon>
        <taxon>Oomycota</taxon>
        <taxon>Saprolegniomycetes</taxon>
        <taxon>Saprolegniales</taxon>
        <taxon>Verrucalvaceae</taxon>
        <taxon>Aphanomyces</taxon>
    </lineage>
</organism>
<accession>A0A6G0W480</accession>
<feature type="domain" description="T-SNARE coiled-coil homology" evidence="6">
    <location>
        <begin position="282"/>
        <end position="313"/>
    </location>
</feature>
<dbReference type="GO" id="GO:0005634">
    <property type="term" value="C:nucleus"/>
    <property type="evidence" value="ECO:0007669"/>
    <property type="project" value="TreeGrafter"/>
</dbReference>
<reference evidence="7 8" key="1">
    <citation type="submission" date="2019-07" db="EMBL/GenBank/DDBJ databases">
        <title>Genomics analysis of Aphanomyces spp. identifies a new class of oomycete effector associated with host adaptation.</title>
        <authorList>
            <person name="Gaulin E."/>
        </authorList>
    </citation>
    <scope>NUCLEOTIDE SEQUENCE [LARGE SCALE GENOMIC DNA]</scope>
    <source>
        <strain evidence="7 8">ATCC 201684</strain>
    </source>
</reference>
<dbReference type="InterPro" id="IPR050776">
    <property type="entry name" value="Ank_Repeat/CDKN_Inhibitor"/>
</dbReference>
<evidence type="ECO:0000256" key="4">
    <source>
        <dbReference type="SAM" id="Coils"/>
    </source>
</evidence>
<dbReference type="PANTHER" id="PTHR24201">
    <property type="entry name" value="ANK_REP_REGION DOMAIN-CONTAINING PROTEIN"/>
    <property type="match status" value="1"/>
</dbReference>
<feature type="repeat" description="ANK" evidence="3">
    <location>
        <begin position="176"/>
        <end position="204"/>
    </location>
</feature>
<sequence length="328" mass="36776">MDGEGAAATDDDEAVELKSQEGSKSPSLKSPGRIASAWPQGPRIDVDHYEFTKADYAHRVEAVAAMRERFRIKSQPGYDMLPKPKRTVRTIVEQYARSNLYFLPFVKVTLTDAIWDGDLVNVARLLVKRIPPDSRDKNGRLGLSIAIQLRHVAIAKFLIDKHAKVDLQDEGTLFGPLHMSIIMGNKSMTRRLIEGGATVDLRDAEGMTPLHWAAIRGYLEIVGLLLHHGADVNGQDKTGMTALHIACFKGYMDLVEFLLHTGHADIDIEDENGFPPGLYARIEDQGEVLDRIDEYLSQLKKDAERRERRAKRRAERLAKLEAESNSLI</sequence>
<evidence type="ECO:0000313" key="8">
    <source>
        <dbReference type="Proteomes" id="UP000481153"/>
    </source>
</evidence>
<feature type="region of interest" description="Disordered" evidence="5">
    <location>
        <begin position="1"/>
        <end position="36"/>
    </location>
</feature>
<dbReference type="SMART" id="SM00248">
    <property type="entry name" value="ANK"/>
    <property type="match status" value="4"/>
</dbReference>
<dbReference type="PROSITE" id="PS50297">
    <property type="entry name" value="ANK_REP_REGION"/>
    <property type="match status" value="3"/>
</dbReference>
<gene>
    <name evidence="7" type="ORF">Ae201684_018848</name>
</gene>
<evidence type="ECO:0000256" key="2">
    <source>
        <dbReference type="ARBA" id="ARBA00023043"/>
    </source>
</evidence>
<feature type="coiled-coil region" evidence="4">
    <location>
        <begin position="289"/>
        <end position="323"/>
    </location>
</feature>
<dbReference type="Pfam" id="PF13637">
    <property type="entry name" value="Ank_4"/>
    <property type="match status" value="1"/>
</dbReference>
<name>A0A6G0W480_9STRA</name>
<protein>
    <recommendedName>
        <fullName evidence="6">t-SNARE coiled-coil homology domain-containing protein</fullName>
    </recommendedName>
</protein>
<keyword evidence="8" id="KW-1185">Reference proteome</keyword>
<dbReference type="InterPro" id="IPR036770">
    <property type="entry name" value="Ankyrin_rpt-contain_sf"/>
</dbReference>